<dbReference type="CDD" id="cd12148">
    <property type="entry name" value="fungal_TF_MHR"/>
    <property type="match status" value="1"/>
</dbReference>
<feature type="compositionally biased region" description="Polar residues" evidence="8">
    <location>
        <begin position="72"/>
        <end position="90"/>
    </location>
</feature>
<dbReference type="SUPFAM" id="SSF57701">
    <property type="entry name" value="Zn2/Cys6 DNA-binding domain"/>
    <property type="match status" value="1"/>
</dbReference>
<dbReference type="Proteomes" id="UP000249402">
    <property type="component" value="Unassembled WGS sequence"/>
</dbReference>
<reference evidence="10 11" key="1">
    <citation type="submission" date="2018-02" db="EMBL/GenBank/DDBJ databases">
        <title>The genomes of Aspergillus section Nigri reveals drivers in fungal speciation.</title>
        <authorList>
            <consortium name="DOE Joint Genome Institute"/>
            <person name="Vesth T.C."/>
            <person name="Nybo J."/>
            <person name="Theobald S."/>
            <person name="Brandl J."/>
            <person name="Frisvad J.C."/>
            <person name="Nielsen K.F."/>
            <person name="Lyhne E.K."/>
            <person name="Kogle M.E."/>
            <person name="Kuo A."/>
            <person name="Riley R."/>
            <person name="Clum A."/>
            <person name="Nolan M."/>
            <person name="Lipzen A."/>
            <person name="Salamov A."/>
            <person name="Henrissat B."/>
            <person name="Wiebenga A."/>
            <person name="De vries R.P."/>
            <person name="Grigoriev I.V."/>
            <person name="Mortensen U.H."/>
            <person name="Andersen M.R."/>
            <person name="Baker S.E."/>
        </authorList>
    </citation>
    <scope>NUCLEOTIDE SEQUENCE [LARGE SCALE GENOMIC DNA]</scope>
    <source>
        <strain evidence="10 11">CBS 121593</strain>
    </source>
</reference>
<dbReference type="GO" id="GO:0005634">
    <property type="term" value="C:nucleus"/>
    <property type="evidence" value="ECO:0007669"/>
    <property type="project" value="UniProtKB-SubCell"/>
</dbReference>
<dbReference type="GO" id="GO:0003677">
    <property type="term" value="F:DNA binding"/>
    <property type="evidence" value="ECO:0007669"/>
    <property type="project" value="UniProtKB-KW"/>
</dbReference>
<name>A0A395GX42_9EURO</name>
<dbReference type="GO" id="GO:0009893">
    <property type="term" value="P:positive regulation of metabolic process"/>
    <property type="evidence" value="ECO:0007669"/>
    <property type="project" value="UniProtKB-ARBA"/>
</dbReference>
<dbReference type="RefSeq" id="XP_025574310.1">
    <property type="nucleotide sequence ID" value="XM_025721526.1"/>
</dbReference>
<dbReference type="GO" id="GO:0006351">
    <property type="term" value="P:DNA-templated transcription"/>
    <property type="evidence" value="ECO:0007669"/>
    <property type="project" value="InterPro"/>
</dbReference>
<gene>
    <name evidence="10" type="ORF">BO80DRAFT_445999</name>
</gene>
<dbReference type="PROSITE" id="PS50048">
    <property type="entry name" value="ZN2_CY6_FUNGAL_2"/>
    <property type="match status" value="1"/>
</dbReference>
<feature type="region of interest" description="Disordered" evidence="8">
    <location>
        <begin position="69"/>
        <end position="136"/>
    </location>
</feature>
<dbReference type="PANTHER" id="PTHR31313:SF86">
    <property type="entry name" value="ZN(2)-C6 FUNGAL-TYPE DOMAIN-CONTAINING PROTEIN"/>
    <property type="match status" value="1"/>
</dbReference>
<dbReference type="InterPro" id="IPR001138">
    <property type="entry name" value="Zn2Cys6_DnaBD"/>
</dbReference>
<accession>A0A395GX42</accession>
<dbReference type="InterPro" id="IPR007219">
    <property type="entry name" value="XnlR_reg_dom"/>
</dbReference>
<evidence type="ECO:0000313" key="10">
    <source>
        <dbReference type="EMBL" id="RAK99982.1"/>
    </source>
</evidence>
<protein>
    <recommendedName>
        <fullName evidence="9">Zn(2)-C6 fungal-type domain-containing protein</fullName>
    </recommendedName>
</protein>
<keyword evidence="6" id="KW-0804">Transcription</keyword>
<evidence type="ECO:0000256" key="3">
    <source>
        <dbReference type="ARBA" id="ARBA00022833"/>
    </source>
</evidence>
<dbReference type="AlphaFoldDB" id="A0A395GX42"/>
<keyword evidence="5" id="KW-0238">DNA-binding</keyword>
<dbReference type="Pfam" id="PF04082">
    <property type="entry name" value="Fungal_trans"/>
    <property type="match status" value="1"/>
</dbReference>
<dbReference type="Pfam" id="PF00172">
    <property type="entry name" value="Zn_clus"/>
    <property type="match status" value="1"/>
</dbReference>
<keyword evidence="7" id="KW-0539">Nucleus</keyword>
<dbReference type="GO" id="GO:0000981">
    <property type="term" value="F:DNA-binding transcription factor activity, RNA polymerase II-specific"/>
    <property type="evidence" value="ECO:0007669"/>
    <property type="project" value="InterPro"/>
</dbReference>
<feature type="compositionally biased region" description="Basic and acidic residues" evidence="8">
    <location>
        <begin position="93"/>
        <end position="102"/>
    </location>
</feature>
<evidence type="ECO:0000256" key="7">
    <source>
        <dbReference type="ARBA" id="ARBA00023242"/>
    </source>
</evidence>
<dbReference type="SMART" id="SM00066">
    <property type="entry name" value="GAL4"/>
    <property type="match status" value="1"/>
</dbReference>
<dbReference type="GeneID" id="37226391"/>
<dbReference type="CDD" id="cd00067">
    <property type="entry name" value="GAL4"/>
    <property type="match status" value="1"/>
</dbReference>
<dbReference type="GO" id="GO:0008270">
    <property type="term" value="F:zinc ion binding"/>
    <property type="evidence" value="ECO:0007669"/>
    <property type="project" value="InterPro"/>
</dbReference>
<evidence type="ECO:0000256" key="5">
    <source>
        <dbReference type="ARBA" id="ARBA00023125"/>
    </source>
</evidence>
<evidence type="ECO:0000256" key="8">
    <source>
        <dbReference type="SAM" id="MobiDB-lite"/>
    </source>
</evidence>
<organism evidence="10 11">
    <name type="scientific">Aspergillus ibericus CBS 121593</name>
    <dbReference type="NCBI Taxonomy" id="1448316"/>
    <lineage>
        <taxon>Eukaryota</taxon>
        <taxon>Fungi</taxon>
        <taxon>Dikarya</taxon>
        <taxon>Ascomycota</taxon>
        <taxon>Pezizomycotina</taxon>
        <taxon>Eurotiomycetes</taxon>
        <taxon>Eurotiomycetidae</taxon>
        <taxon>Eurotiales</taxon>
        <taxon>Aspergillaceae</taxon>
        <taxon>Aspergillus</taxon>
        <taxon>Aspergillus subgen. Circumdati</taxon>
    </lineage>
</organism>
<dbReference type="VEuPathDB" id="FungiDB:BO80DRAFT_445999"/>
<dbReference type="SMART" id="SM00906">
    <property type="entry name" value="Fungal_trans"/>
    <property type="match status" value="1"/>
</dbReference>
<feature type="domain" description="Zn(2)-C6 fungal-type" evidence="9">
    <location>
        <begin position="10"/>
        <end position="40"/>
    </location>
</feature>
<sequence>MPSRRRSAVACLFCREKKLRCDSVQPTCGNCATKGLVCQQGILQPKQRPTNHRIAQLERENQALREQYAHMQKSSPGSPSISRVTPTSPIEATHPEARDSDPTNKPPPYHGPTSTAYDDSTLLPEAPRGDAPLAEESARQSLFAAAARQRQLERLNLAAGRLDFDGVDPAIGMHLLSIYWSRQLYTAQIIYRPAFMRDMACGGPYFSRLLLNAILFVVSKHYPRPELCSDPDDITTAGWRFRQRFTELLRLMFDQSEITTLQALLIMSNALFSRCDERSRSWLYAGNSLNMLIDLGLHVLPSDPTRLTAEELEIRKRVLWGAYLIDKIQCLFQGRHPLLRQVDFNTPLNFWDEYDELEEFQCITYAPAGSRPGVPSLNVTLLTKLCELALIIERIVGELYSVSTRDRAGSPSHMVTEKINADLTKWRNGLPPTVDYLSAPSPQIPLPQSCCLLALYNVLIILSNPPLVTDRNGGSNRFRPAHEGVAACTGAANQIAQILRDYCQHYSIASAPYMLSYATYISATIHAHIAAQKGPDSSAFQSLVFCRRILIEHTRLYGAAAKARANLDKLLERLQVVIPDGDLPNQNISNHLVPSGATRRDGDTLAAMELVDSIDPGLGVAELPSLDLSDLDLEAIAEGLFVDGDLHGWMQSLSGVCQ</sequence>
<keyword evidence="3" id="KW-0862">Zinc</keyword>
<comment type="subcellular location">
    <subcellularLocation>
        <location evidence="1">Nucleus</location>
    </subcellularLocation>
</comment>
<keyword evidence="2" id="KW-0479">Metal-binding</keyword>
<evidence type="ECO:0000259" key="9">
    <source>
        <dbReference type="PROSITE" id="PS50048"/>
    </source>
</evidence>
<dbReference type="PROSITE" id="PS00463">
    <property type="entry name" value="ZN2_CY6_FUNGAL_1"/>
    <property type="match status" value="1"/>
</dbReference>
<proteinExistence type="predicted"/>
<evidence type="ECO:0000256" key="1">
    <source>
        <dbReference type="ARBA" id="ARBA00004123"/>
    </source>
</evidence>
<evidence type="ECO:0000256" key="4">
    <source>
        <dbReference type="ARBA" id="ARBA00023015"/>
    </source>
</evidence>
<keyword evidence="11" id="KW-1185">Reference proteome</keyword>
<dbReference type="Gene3D" id="4.10.240.10">
    <property type="entry name" value="Zn(2)-C6 fungal-type DNA-binding domain"/>
    <property type="match status" value="1"/>
</dbReference>
<dbReference type="InterPro" id="IPR051615">
    <property type="entry name" value="Transcr_Regulatory_Elem"/>
</dbReference>
<keyword evidence="4" id="KW-0805">Transcription regulation</keyword>
<dbReference type="EMBL" id="KZ824443">
    <property type="protein sequence ID" value="RAK99982.1"/>
    <property type="molecule type" value="Genomic_DNA"/>
</dbReference>
<dbReference type="PANTHER" id="PTHR31313">
    <property type="entry name" value="TY1 ENHANCER ACTIVATOR"/>
    <property type="match status" value="1"/>
</dbReference>
<evidence type="ECO:0000256" key="6">
    <source>
        <dbReference type="ARBA" id="ARBA00023163"/>
    </source>
</evidence>
<evidence type="ECO:0000313" key="11">
    <source>
        <dbReference type="Proteomes" id="UP000249402"/>
    </source>
</evidence>
<dbReference type="InterPro" id="IPR036864">
    <property type="entry name" value="Zn2-C6_fun-type_DNA-bd_sf"/>
</dbReference>
<dbReference type="OrthoDB" id="2154091at2759"/>
<evidence type="ECO:0000256" key="2">
    <source>
        <dbReference type="ARBA" id="ARBA00022723"/>
    </source>
</evidence>